<accession>A0A6I0SDJ9</accession>
<evidence type="ECO:0000313" key="1">
    <source>
        <dbReference type="EMBL" id="KAB4476673.1"/>
    </source>
</evidence>
<comment type="caution">
    <text evidence="1">The sequence shown here is derived from an EMBL/GenBank/DDBJ whole genome shotgun (WGS) entry which is preliminary data.</text>
</comment>
<gene>
    <name evidence="1" type="ORF">GAN59_05675</name>
</gene>
<name>A0A6I0SDJ9_BACT4</name>
<reference evidence="1 2" key="1">
    <citation type="journal article" date="2019" name="Nat. Med.">
        <title>A library of human gut bacterial isolates paired with longitudinal multiomics data enables mechanistic microbiome research.</title>
        <authorList>
            <person name="Poyet M."/>
            <person name="Groussin M."/>
            <person name="Gibbons S.M."/>
            <person name="Avila-Pacheco J."/>
            <person name="Jiang X."/>
            <person name="Kearney S.M."/>
            <person name="Perrotta A.R."/>
            <person name="Berdy B."/>
            <person name="Zhao S."/>
            <person name="Lieberman T.D."/>
            <person name="Swanson P.K."/>
            <person name="Smith M."/>
            <person name="Roesemann S."/>
            <person name="Alexander J.E."/>
            <person name="Rich S.A."/>
            <person name="Livny J."/>
            <person name="Vlamakis H."/>
            <person name="Clish C."/>
            <person name="Bullock K."/>
            <person name="Deik A."/>
            <person name="Scott J."/>
            <person name="Pierce K.A."/>
            <person name="Xavier R.J."/>
            <person name="Alm E.J."/>
        </authorList>
    </citation>
    <scope>NUCLEOTIDE SEQUENCE [LARGE SCALE GENOMIC DNA]</scope>
    <source>
        <strain evidence="1 2">BIOML-A156</strain>
    </source>
</reference>
<dbReference type="AlphaFoldDB" id="A0A6I0SDJ9"/>
<proteinExistence type="predicted"/>
<dbReference type="EMBL" id="WCRS01000003">
    <property type="protein sequence ID" value="KAB4476673.1"/>
    <property type="molecule type" value="Genomic_DNA"/>
</dbReference>
<organism evidence="1 2">
    <name type="scientific">Bacteroides thetaiotaomicron</name>
    <dbReference type="NCBI Taxonomy" id="818"/>
    <lineage>
        <taxon>Bacteria</taxon>
        <taxon>Pseudomonadati</taxon>
        <taxon>Bacteroidota</taxon>
        <taxon>Bacteroidia</taxon>
        <taxon>Bacteroidales</taxon>
        <taxon>Bacteroidaceae</taxon>
        <taxon>Bacteroides</taxon>
    </lineage>
</organism>
<dbReference type="Proteomes" id="UP000488521">
    <property type="component" value="Unassembled WGS sequence"/>
</dbReference>
<sequence>MKTRRFCPECGRMMSKSKIKGDSFQCRSCSENFYRIEVLTKKQQNIINLKTEVCMEKIIENFLARIENEKGKYHLTTVEEWEYMCDTFRYIKSGEADMKENWIGIIGRNSTYYNGHGNGPVIDTKYGRFYICPEKKLMRGLTFTEFYEGHNVD</sequence>
<protein>
    <submittedName>
        <fullName evidence="1">Uncharacterized protein</fullName>
    </submittedName>
</protein>
<evidence type="ECO:0000313" key="2">
    <source>
        <dbReference type="Proteomes" id="UP000488521"/>
    </source>
</evidence>